<feature type="region of interest" description="Disordered" evidence="1">
    <location>
        <begin position="116"/>
        <end position="151"/>
    </location>
</feature>
<accession>A0A2I1FKZ3</accession>
<dbReference type="Proteomes" id="UP000232688">
    <property type="component" value="Unassembled WGS sequence"/>
</dbReference>
<feature type="compositionally biased region" description="Low complexity" evidence="1">
    <location>
        <begin position="121"/>
        <end position="134"/>
    </location>
</feature>
<reference evidence="3 4" key="1">
    <citation type="submission" date="2017-10" db="EMBL/GenBank/DDBJ databases">
        <title>Extensive intraspecific genome diversity in a model arbuscular mycorrhizal fungus.</title>
        <authorList>
            <person name="Chen E.C.H."/>
            <person name="Morin E."/>
            <person name="Baudet D."/>
            <person name="Noel J."/>
            <person name="Ndikumana S."/>
            <person name="Charron P."/>
            <person name="St-Onge C."/>
            <person name="Giorgi J."/>
            <person name="Grigoriev I.V."/>
            <person name="Roux C."/>
            <person name="Martin F.M."/>
            <person name="Corradi N."/>
        </authorList>
    </citation>
    <scope>NUCLEOTIDE SEQUENCE [LARGE SCALE GENOMIC DNA]</scope>
    <source>
        <strain evidence="3 4">A1</strain>
    </source>
</reference>
<dbReference type="VEuPathDB" id="FungiDB:RhiirA1_509184"/>
<dbReference type="InterPro" id="IPR044822">
    <property type="entry name" value="Myb_DNA-bind_4"/>
</dbReference>
<dbReference type="VEuPathDB" id="FungiDB:FUN_004881"/>
<evidence type="ECO:0000313" key="3">
    <source>
        <dbReference type="EMBL" id="PKC53778.1"/>
    </source>
</evidence>
<sequence>MAEWTDPQIRTLIDERRTRNDEFHNLRRNRKIFWNSIADKINQKNGTSFNGHQCKEKFSNLVQDYNAMCDFMSGRKSSRSRLGVQYFDEFRTYFWERPEDEFDRVRKVERELKSSERRLSRSSSISRSQSPSIGRRSRKQSPPVRRRHSAILPISSLTTNDEMDISDTEQLVGQRRTFTHEELSLSLYLPPFYDIATAQESSNVRGNIQ</sequence>
<evidence type="ECO:0000259" key="2">
    <source>
        <dbReference type="Pfam" id="PF13837"/>
    </source>
</evidence>
<evidence type="ECO:0000256" key="1">
    <source>
        <dbReference type="SAM" id="MobiDB-lite"/>
    </source>
</evidence>
<organism evidence="3 4">
    <name type="scientific">Rhizophagus irregularis</name>
    <dbReference type="NCBI Taxonomy" id="588596"/>
    <lineage>
        <taxon>Eukaryota</taxon>
        <taxon>Fungi</taxon>
        <taxon>Fungi incertae sedis</taxon>
        <taxon>Mucoromycota</taxon>
        <taxon>Glomeromycotina</taxon>
        <taxon>Glomeromycetes</taxon>
        <taxon>Glomerales</taxon>
        <taxon>Glomeraceae</taxon>
        <taxon>Rhizophagus</taxon>
    </lineage>
</organism>
<evidence type="ECO:0000313" key="4">
    <source>
        <dbReference type="Proteomes" id="UP000232688"/>
    </source>
</evidence>
<dbReference type="VEuPathDB" id="FungiDB:RhiirFUN_022070"/>
<dbReference type="Pfam" id="PF13837">
    <property type="entry name" value="Myb_DNA-bind_4"/>
    <property type="match status" value="1"/>
</dbReference>
<comment type="caution">
    <text evidence="3">The sequence shown here is derived from an EMBL/GenBank/DDBJ whole genome shotgun (WGS) entry which is preliminary data.</text>
</comment>
<feature type="compositionally biased region" description="Basic residues" evidence="1">
    <location>
        <begin position="135"/>
        <end position="149"/>
    </location>
</feature>
<dbReference type="OrthoDB" id="2440381at2759"/>
<name>A0A2I1FKZ3_9GLOM</name>
<proteinExistence type="predicted"/>
<protein>
    <recommendedName>
        <fullName evidence="2">Myb/SANT-like DNA-binding domain-containing protein</fullName>
    </recommendedName>
</protein>
<reference evidence="3 4" key="2">
    <citation type="submission" date="2017-10" db="EMBL/GenBank/DDBJ databases">
        <title>Genome analyses suggest a sexual origin of heterokaryosis in a supposedly ancient asexual fungus.</title>
        <authorList>
            <person name="Corradi N."/>
            <person name="Sedzielewska K."/>
            <person name="Noel J."/>
            <person name="Charron P."/>
            <person name="Farinelli L."/>
            <person name="Marton T."/>
            <person name="Kruger M."/>
            <person name="Pelin A."/>
            <person name="Brachmann A."/>
            <person name="Corradi N."/>
        </authorList>
    </citation>
    <scope>NUCLEOTIDE SEQUENCE [LARGE SCALE GENOMIC DNA]</scope>
    <source>
        <strain evidence="3 4">A1</strain>
    </source>
</reference>
<dbReference type="AlphaFoldDB" id="A0A2I1FKZ3"/>
<dbReference type="Gene3D" id="1.10.10.60">
    <property type="entry name" value="Homeodomain-like"/>
    <property type="match status" value="1"/>
</dbReference>
<feature type="domain" description="Myb/SANT-like DNA-binding" evidence="2">
    <location>
        <begin position="3"/>
        <end position="90"/>
    </location>
</feature>
<gene>
    <name evidence="3" type="ORF">RhiirA1_509184</name>
</gene>
<dbReference type="EMBL" id="LLXH01003841">
    <property type="protein sequence ID" value="PKC53778.1"/>
    <property type="molecule type" value="Genomic_DNA"/>
</dbReference>